<dbReference type="RefSeq" id="WP_379159443.1">
    <property type="nucleotide sequence ID" value="NZ_JBHSRJ010000009.1"/>
</dbReference>
<name>A0ABW1LPQ4_9ACTN</name>
<keyword evidence="3" id="KW-1185">Reference proteome</keyword>
<evidence type="ECO:0000313" key="2">
    <source>
        <dbReference type="EMBL" id="MFC6045724.1"/>
    </source>
</evidence>
<evidence type="ECO:0000256" key="1">
    <source>
        <dbReference type="SAM" id="MobiDB-lite"/>
    </source>
</evidence>
<accession>A0ABW1LPQ4</accession>
<dbReference type="EMBL" id="JBHSRJ010000009">
    <property type="protein sequence ID" value="MFC6045724.1"/>
    <property type="molecule type" value="Genomic_DNA"/>
</dbReference>
<reference evidence="3" key="1">
    <citation type="journal article" date="2019" name="Int. J. Syst. Evol. Microbiol.">
        <title>The Global Catalogue of Microorganisms (GCM) 10K type strain sequencing project: providing services to taxonomists for standard genome sequencing and annotation.</title>
        <authorList>
            <consortium name="The Broad Institute Genomics Platform"/>
            <consortium name="The Broad Institute Genome Sequencing Center for Infectious Disease"/>
            <person name="Wu L."/>
            <person name="Ma J."/>
        </authorList>
    </citation>
    <scope>NUCLEOTIDE SEQUENCE [LARGE SCALE GENOMIC DNA]</scope>
    <source>
        <strain evidence="3">CCUG 54522</strain>
    </source>
</reference>
<organism evidence="2 3">
    <name type="scientific">Nocardioides hankookensis</name>
    <dbReference type="NCBI Taxonomy" id="443157"/>
    <lineage>
        <taxon>Bacteria</taxon>
        <taxon>Bacillati</taxon>
        <taxon>Actinomycetota</taxon>
        <taxon>Actinomycetes</taxon>
        <taxon>Propionibacteriales</taxon>
        <taxon>Nocardioidaceae</taxon>
        <taxon>Nocardioides</taxon>
    </lineage>
</organism>
<dbReference type="Proteomes" id="UP001596135">
    <property type="component" value="Unassembled WGS sequence"/>
</dbReference>
<gene>
    <name evidence="2" type="ORF">ACFPYL_21760</name>
</gene>
<sequence length="78" mass="8313">MVVKGYSRERAEYILFDVVGNAMFGGDLPGMWDMLGALPCTSTLPLSHPLHLGGGRGCTHQATSGSWQGAKDKPGDHQ</sequence>
<feature type="region of interest" description="Disordered" evidence="1">
    <location>
        <begin position="55"/>
        <end position="78"/>
    </location>
</feature>
<comment type="caution">
    <text evidence="2">The sequence shown here is derived from an EMBL/GenBank/DDBJ whole genome shotgun (WGS) entry which is preliminary data.</text>
</comment>
<evidence type="ECO:0000313" key="3">
    <source>
        <dbReference type="Proteomes" id="UP001596135"/>
    </source>
</evidence>
<protein>
    <submittedName>
        <fullName evidence="2">Uncharacterized protein</fullName>
    </submittedName>
</protein>
<proteinExistence type="predicted"/>